<reference evidence="2" key="2">
    <citation type="journal article" date="2019" name="IMA Fungus">
        <title>Genome sequencing and comparison of five Tilletia species to identify candidate genes for the detection of regulated species infecting wheat.</title>
        <authorList>
            <person name="Nguyen H.D.T."/>
            <person name="Sultana T."/>
            <person name="Kesanakurti P."/>
            <person name="Hambleton S."/>
        </authorList>
    </citation>
    <scope>NUCLEOTIDE SEQUENCE</scope>
    <source>
        <strain evidence="2">DAOMC 236416</strain>
    </source>
</reference>
<dbReference type="AlphaFoldDB" id="A0A177T385"/>
<gene>
    <name evidence="2" type="ORF">A4X13_0g9333</name>
</gene>
<organism evidence="2 3">
    <name type="scientific">Tilletia indica</name>
    <dbReference type="NCBI Taxonomy" id="43049"/>
    <lineage>
        <taxon>Eukaryota</taxon>
        <taxon>Fungi</taxon>
        <taxon>Dikarya</taxon>
        <taxon>Basidiomycota</taxon>
        <taxon>Ustilaginomycotina</taxon>
        <taxon>Exobasidiomycetes</taxon>
        <taxon>Tilletiales</taxon>
        <taxon>Tilletiaceae</taxon>
        <taxon>Tilletia</taxon>
    </lineage>
</organism>
<reference evidence="2" key="1">
    <citation type="submission" date="2016-04" db="EMBL/GenBank/DDBJ databases">
        <authorList>
            <person name="Nguyen H.D."/>
            <person name="Samba Siva P."/>
            <person name="Cullis J."/>
            <person name="Levesque C.A."/>
            <person name="Hambleton S."/>
        </authorList>
    </citation>
    <scope>NUCLEOTIDE SEQUENCE</scope>
    <source>
        <strain evidence="2">DAOMC 236416</strain>
    </source>
</reference>
<evidence type="ECO:0000313" key="2">
    <source>
        <dbReference type="EMBL" id="KAE8235911.1"/>
    </source>
</evidence>
<protein>
    <submittedName>
        <fullName evidence="2">Uncharacterized protein</fullName>
    </submittedName>
</protein>
<evidence type="ECO:0000256" key="1">
    <source>
        <dbReference type="SAM" id="MobiDB-lite"/>
    </source>
</evidence>
<accession>A0A177T385</accession>
<proteinExistence type="predicted"/>
<dbReference type="EMBL" id="LWDF02002500">
    <property type="protein sequence ID" value="KAE8235911.1"/>
    <property type="molecule type" value="Genomic_DNA"/>
</dbReference>
<feature type="region of interest" description="Disordered" evidence="1">
    <location>
        <begin position="112"/>
        <end position="208"/>
    </location>
</feature>
<dbReference type="Proteomes" id="UP000077521">
    <property type="component" value="Unassembled WGS sequence"/>
</dbReference>
<feature type="compositionally biased region" description="Low complexity" evidence="1">
    <location>
        <begin position="112"/>
        <end position="121"/>
    </location>
</feature>
<comment type="caution">
    <text evidence="2">The sequence shown here is derived from an EMBL/GenBank/DDBJ whole genome shotgun (WGS) entry which is preliminary data.</text>
</comment>
<feature type="compositionally biased region" description="Low complexity" evidence="1">
    <location>
        <begin position="157"/>
        <end position="185"/>
    </location>
</feature>
<evidence type="ECO:0000313" key="3">
    <source>
        <dbReference type="Proteomes" id="UP000077521"/>
    </source>
</evidence>
<keyword evidence="3" id="KW-1185">Reference proteome</keyword>
<name>A0A177T385_9BASI</name>
<sequence length="208" mass="21487">MVVISRIESTKGQILTPAPLRDGDVIAFPRRRHDLKTAVRFRVEVESLELSCGVALELDMVRMTAQEMQEEEARSSDHAIASHPALSDDAAARPTVTPPAFSYADLVASRAASDPAPSSSSLTGPTTAPLLPVTSSSPAAGNRSPPRLQPSPPIFVSDPCSSSASCQSPSPISSSSSDLPTSSASDQHRSSGPPLSASGFPSAVGGPE</sequence>